<gene>
    <name evidence="8" type="ORF">C8J28_12353</name>
</gene>
<dbReference type="InterPro" id="IPR042098">
    <property type="entry name" value="TauD-like_sf"/>
</dbReference>
<keyword evidence="6" id="KW-0408">Iron</keyword>
<sequence>MTAISQDAPDIPDSDVTPVAGRVGAIVSNIRLSGDLPDSTIARLEQLLRLHKVLFFRDQSHLDDAEQERFGARFGEPFAHPTQGALSGTASVLDLDTRRDREPKAGEAGGARADQWHTDITFVEAYPRITILRNLVAPASGGDTVFSNTVAAYETLPEPLKALADRLWAVHSNAYDYAAVRPHATAEEQKQFARQFTSTVYETEHPVVRVLPTGERTLLLGNFVQRFKGIARADFQKLFALFQDHIQAQENTVRWRWQAGDLALWDNTATQHYAVNDYGDQHRVVRRVTIAGDVPVSVDGKRSVALSRFEKPDAAIAAE</sequence>
<dbReference type="EMBL" id="QAOT01000023">
    <property type="protein sequence ID" value="PTR12996.1"/>
    <property type="molecule type" value="Genomic_DNA"/>
</dbReference>
<dbReference type="OrthoDB" id="7209371at2"/>
<comment type="similarity">
    <text evidence="2">Belongs to the TfdA dioxygenase family.</text>
</comment>
<dbReference type="PANTHER" id="PTHR30468">
    <property type="entry name" value="ALPHA-KETOGLUTARATE-DEPENDENT SULFONATE DIOXYGENASE"/>
    <property type="match status" value="1"/>
</dbReference>
<dbReference type="InterPro" id="IPR003819">
    <property type="entry name" value="TauD/TfdA-like"/>
</dbReference>
<dbReference type="Proteomes" id="UP000244060">
    <property type="component" value="Unassembled WGS sequence"/>
</dbReference>
<comment type="cofactor">
    <cofactor evidence="1">
        <name>Fe(2+)</name>
        <dbReference type="ChEBI" id="CHEBI:29033"/>
    </cofactor>
</comment>
<dbReference type="Gene3D" id="3.60.130.10">
    <property type="entry name" value="Clavaminate synthase-like"/>
    <property type="match status" value="1"/>
</dbReference>
<dbReference type="RefSeq" id="WP_108222372.1">
    <property type="nucleotide sequence ID" value="NZ_CP090022.1"/>
</dbReference>
<evidence type="ECO:0000256" key="3">
    <source>
        <dbReference type="ARBA" id="ARBA00022723"/>
    </source>
</evidence>
<evidence type="ECO:0000256" key="5">
    <source>
        <dbReference type="ARBA" id="ARBA00023002"/>
    </source>
</evidence>
<evidence type="ECO:0000256" key="1">
    <source>
        <dbReference type="ARBA" id="ARBA00001954"/>
    </source>
</evidence>
<reference evidence="8 9" key="1">
    <citation type="submission" date="2018-04" db="EMBL/GenBank/DDBJ databases">
        <title>Genomic Encyclopedia of Type Strains, Phase III (KMG-III): the genomes of soil and plant-associated and newly described type strains.</title>
        <authorList>
            <person name="Whitman W."/>
        </authorList>
    </citation>
    <scope>NUCLEOTIDE SEQUENCE [LARGE SCALE GENOMIC DNA]</scope>
    <source>
        <strain evidence="8 9">KA25</strain>
    </source>
</reference>
<proteinExistence type="inferred from homology"/>
<evidence type="ECO:0000256" key="4">
    <source>
        <dbReference type="ARBA" id="ARBA00022964"/>
    </source>
</evidence>
<keyword evidence="4 8" id="KW-0223">Dioxygenase</keyword>
<dbReference type="GO" id="GO:0005737">
    <property type="term" value="C:cytoplasm"/>
    <property type="evidence" value="ECO:0007669"/>
    <property type="project" value="TreeGrafter"/>
</dbReference>
<dbReference type="InterPro" id="IPR051323">
    <property type="entry name" value="AtsK-like"/>
</dbReference>
<evidence type="ECO:0000259" key="7">
    <source>
        <dbReference type="Pfam" id="PF02668"/>
    </source>
</evidence>
<dbReference type="GO" id="GO:0046872">
    <property type="term" value="F:metal ion binding"/>
    <property type="evidence" value="ECO:0007669"/>
    <property type="project" value="UniProtKB-KW"/>
</dbReference>
<organism evidence="8 9">
    <name type="scientific">Cereibacter azotoformans</name>
    <dbReference type="NCBI Taxonomy" id="43057"/>
    <lineage>
        <taxon>Bacteria</taxon>
        <taxon>Pseudomonadati</taxon>
        <taxon>Pseudomonadota</taxon>
        <taxon>Alphaproteobacteria</taxon>
        <taxon>Rhodobacterales</taxon>
        <taxon>Paracoccaceae</taxon>
        <taxon>Cereibacter</taxon>
    </lineage>
</organism>
<dbReference type="GO" id="GO:0016706">
    <property type="term" value="F:2-oxoglutarate-dependent dioxygenase activity"/>
    <property type="evidence" value="ECO:0007669"/>
    <property type="project" value="TreeGrafter"/>
</dbReference>
<keyword evidence="5" id="KW-0560">Oxidoreductase</keyword>
<evidence type="ECO:0000256" key="6">
    <source>
        <dbReference type="ARBA" id="ARBA00023004"/>
    </source>
</evidence>
<dbReference type="AlphaFoldDB" id="A0A2T5JT58"/>
<keyword evidence="9" id="KW-1185">Reference proteome</keyword>
<dbReference type="SUPFAM" id="SSF51197">
    <property type="entry name" value="Clavaminate synthase-like"/>
    <property type="match status" value="1"/>
</dbReference>
<evidence type="ECO:0000313" key="8">
    <source>
        <dbReference type="EMBL" id="PTR12996.1"/>
    </source>
</evidence>
<evidence type="ECO:0000256" key="2">
    <source>
        <dbReference type="ARBA" id="ARBA00005896"/>
    </source>
</evidence>
<dbReference type="PANTHER" id="PTHR30468:SF5">
    <property type="entry name" value="ALPHA-KETOGLUTARATE-DEPENDENT SULFATE ESTER DIOXYGENASE"/>
    <property type="match status" value="1"/>
</dbReference>
<keyword evidence="3" id="KW-0479">Metal-binding</keyword>
<evidence type="ECO:0000313" key="9">
    <source>
        <dbReference type="Proteomes" id="UP000244060"/>
    </source>
</evidence>
<accession>A0A2T5JT58</accession>
<name>A0A2T5JT58_9RHOB</name>
<comment type="caution">
    <text evidence="8">The sequence shown here is derived from an EMBL/GenBank/DDBJ whole genome shotgun (WGS) entry which is preliminary data.</text>
</comment>
<dbReference type="Pfam" id="PF02668">
    <property type="entry name" value="TauD"/>
    <property type="match status" value="1"/>
</dbReference>
<protein>
    <submittedName>
        <fullName evidence="8">Taurine dioxygenase</fullName>
    </submittedName>
</protein>
<feature type="domain" description="TauD/TfdA-like" evidence="7">
    <location>
        <begin position="16"/>
        <end position="289"/>
    </location>
</feature>